<dbReference type="RefSeq" id="WP_104429651.1">
    <property type="nucleotide sequence ID" value="NZ_PTIZ01000008.1"/>
</dbReference>
<evidence type="ECO:0000313" key="1">
    <source>
        <dbReference type="EMBL" id="PPK74604.1"/>
    </source>
</evidence>
<organism evidence="1 2">
    <name type="scientific">Methylobacter tundripaludum</name>
    <dbReference type="NCBI Taxonomy" id="173365"/>
    <lineage>
        <taxon>Bacteria</taxon>
        <taxon>Pseudomonadati</taxon>
        <taxon>Pseudomonadota</taxon>
        <taxon>Gammaproteobacteria</taxon>
        <taxon>Methylococcales</taxon>
        <taxon>Methylococcaceae</taxon>
        <taxon>Methylobacter</taxon>
    </lineage>
</organism>
<gene>
    <name evidence="1" type="ORF">B0F87_10878</name>
</gene>
<proteinExistence type="predicted"/>
<dbReference type="EMBL" id="PTIZ01000008">
    <property type="protein sequence ID" value="PPK74604.1"/>
    <property type="molecule type" value="Genomic_DNA"/>
</dbReference>
<evidence type="ECO:0000313" key="2">
    <source>
        <dbReference type="Proteomes" id="UP000240010"/>
    </source>
</evidence>
<sequence length="230" mass="26569">MSLTQRKSRPLIRDTESLRDDRLFIVACDDTYAPRQYFDFFKMVRVKVHVVETPKEDTSSHATYVLERLQAFEHEEDDERWMLLDTDHCIKKEHIKSFKRALKDARKQGIKIALSRPCFELWLLLHYVDESVVASLKNAPETDAALSQALGVKYDKTKLKQEHYPLASVCEAYRRAEELDEKITGGEIPIGNTSRVYLLWKAILAKSLSSQLPSELRSLLSNSQNDRVAL</sequence>
<comment type="caution">
    <text evidence="1">The sequence shown here is derived from an EMBL/GenBank/DDBJ whole genome shotgun (WGS) entry which is preliminary data.</text>
</comment>
<dbReference type="Proteomes" id="UP000240010">
    <property type="component" value="Unassembled WGS sequence"/>
</dbReference>
<accession>A0A2S6HAT1</accession>
<dbReference type="AlphaFoldDB" id="A0A2S6HAT1"/>
<protein>
    <submittedName>
        <fullName evidence="1">RloB-like protein</fullName>
    </submittedName>
</protein>
<dbReference type="Pfam" id="PF13707">
    <property type="entry name" value="RloB"/>
    <property type="match status" value="1"/>
</dbReference>
<name>A0A2S6HAT1_9GAMM</name>
<reference evidence="1 2" key="1">
    <citation type="submission" date="2018-02" db="EMBL/GenBank/DDBJ databases">
        <title>Subsurface microbial communities from deep shales in Ohio and West Virginia, USA.</title>
        <authorList>
            <person name="Wrighton K."/>
        </authorList>
    </citation>
    <scope>NUCLEOTIDE SEQUENCE [LARGE SCALE GENOMIC DNA]</scope>
    <source>
        <strain evidence="1 2">OWC-DMM</strain>
    </source>
</reference>
<dbReference type="InterPro" id="IPR025591">
    <property type="entry name" value="RloB"/>
</dbReference>